<feature type="transmembrane region" description="Helical" evidence="2">
    <location>
        <begin position="84"/>
        <end position="105"/>
    </location>
</feature>
<feature type="transmembrane region" description="Helical" evidence="2">
    <location>
        <begin position="218"/>
        <end position="238"/>
    </location>
</feature>
<keyword evidence="2" id="KW-1133">Transmembrane helix</keyword>
<evidence type="ECO:0000313" key="3">
    <source>
        <dbReference type="EMBL" id="RKH47041.1"/>
    </source>
</evidence>
<organism evidence="3 4">
    <name type="scientific">Corallococcus sicarius</name>
    <dbReference type="NCBI Taxonomy" id="2316726"/>
    <lineage>
        <taxon>Bacteria</taxon>
        <taxon>Pseudomonadati</taxon>
        <taxon>Myxococcota</taxon>
        <taxon>Myxococcia</taxon>
        <taxon>Myxococcales</taxon>
        <taxon>Cystobacterineae</taxon>
        <taxon>Myxococcaceae</taxon>
        <taxon>Corallococcus</taxon>
    </lineage>
</organism>
<dbReference type="OrthoDB" id="5520324at2"/>
<feature type="region of interest" description="Disordered" evidence="1">
    <location>
        <begin position="290"/>
        <end position="374"/>
    </location>
</feature>
<accession>A0A3A8NXU1</accession>
<comment type="caution">
    <text evidence="3">The sequence shown here is derived from an EMBL/GenBank/DDBJ whole genome shotgun (WGS) entry which is preliminary data.</text>
</comment>
<reference evidence="4" key="1">
    <citation type="submission" date="2018-09" db="EMBL/GenBank/DDBJ databases">
        <authorList>
            <person name="Livingstone P.G."/>
            <person name="Whitworth D.E."/>
        </authorList>
    </citation>
    <scope>NUCLEOTIDE SEQUENCE [LARGE SCALE GENOMIC DNA]</scope>
    <source>
        <strain evidence="4">CA040B</strain>
    </source>
</reference>
<dbReference type="EMBL" id="RAWG01000015">
    <property type="protein sequence ID" value="RKH47041.1"/>
    <property type="molecule type" value="Genomic_DNA"/>
</dbReference>
<dbReference type="Proteomes" id="UP000273405">
    <property type="component" value="Unassembled WGS sequence"/>
</dbReference>
<keyword evidence="2" id="KW-0472">Membrane</keyword>
<proteinExistence type="predicted"/>
<keyword evidence="2" id="KW-0812">Transmembrane</keyword>
<evidence type="ECO:0000256" key="1">
    <source>
        <dbReference type="SAM" id="MobiDB-lite"/>
    </source>
</evidence>
<protein>
    <submittedName>
        <fullName evidence="3">Uncharacterized protein</fullName>
    </submittedName>
</protein>
<gene>
    <name evidence="3" type="ORF">D7X12_03955</name>
</gene>
<feature type="transmembrane region" description="Helical" evidence="2">
    <location>
        <begin position="139"/>
        <end position="159"/>
    </location>
</feature>
<dbReference type="AlphaFoldDB" id="A0A3A8NXU1"/>
<evidence type="ECO:0000256" key="2">
    <source>
        <dbReference type="SAM" id="Phobius"/>
    </source>
</evidence>
<feature type="transmembrane region" description="Helical" evidence="2">
    <location>
        <begin position="186"/>
        <end position="206"/>
    </location>
</feature>
<evidence type="ECO:0000313" key="4">
    <source>
        <dbReference type="Proteomes" id="UP000273405"/>
    </source>
</evidence>
<dbReference type="RefSeq" id="WP_120623929.1">
    <property type="nucleotide sequence ID" value="NZ_RAWG01000015.1"/>
</dbReference>
<keyword evidence="4" id="KW-1185">Reference proteome</keyword>
<sequence length="374" mass="39649">MIPRLFQVVLLSLVTVLGLFFANQVADLCVQGLEWGLRTAAFQRLSSVEAGVVRRLAELGAYALAGALLGTVQARALRMVGFQVPGWVAVTALGFAVGMVGSRALATNLGWTQAMAPAGLGVALGLAQWPLLRREAHGAVVWVAACAVGFGLEGPAAAWGERARRAALEAFQVRQLEVIEWTAQGMAVVALLLCTAIGAAFLLTSLRSEVLPGPRSRMPGAVAQLAVLGVLLPLLVALEARARSEAQGDPTTRHRPVCDLHPIAPAPRPVMQPRPTSTFTAGCTTRGCGPSKSYVNDREPPNVVVGGDEIGRHPRPSRSRPVRTDGPDTRTQASPPVVHDEHLYVLTASERMKVPEASARWNNAQQPEPQPSAP</sequence>
<name>A0A3A8NXU1_9BACT</name>